<feature type="transmembrane region" description="Helical" evidence="7">
    <location>
        <begin position="71"/>
        <end position="91"/>
    </location>
</feature>
<dbReference type="InterPro" id="IPR017475">
    <property type="entry name" value="EPS_sugar_tfrase"/>
</dbReference>
<keyword evidence="4 7" id="KW-0812">Transmembrane</keyword>
<comment type="subcellular location">
    <subcellularLocation>
        <location evidence="1">Membrane</location>
        <topology evidence="1">Multi-pass membrane protein</topology>
    </subcellularLocation>
</comment>
<keyword evidence="5 7" id="KW-1133">Transmembrane helix</keyword>
<sequence length="503" mass="53451">MSAQDLGADRALKEPDLVRLARAGRPAGAAPRIALPVRAVLRPLALAVLDASGTAAAVLDATVRAGIGHPVLLAGAAGLSLAGLGTIAGAYRPRPSWPVTAGLFGLVARCGLVTLLASVSVVIARLQAADPDAAGLAALAAVWPRSTALACGLAVGGRLALHTAARAYRRHRPARHVALVVGDGATSDHLLRVLRHHRELGFQPLGRLATAPAGGPGHTTGHGTGEPGVPVLGDVLDLRRVAQAHQVDTVFIVADDVDAPMVGALTRISRGLARETLVVPPAGHHAADPAASVRYLAGLPCLSLDGARHAGLARLAKRAFDLGAALALLAALWPVLALCAAAVRLEGGPGVLFRQRRVGEGGREFVLLKFRTLKPADEHEADLRWSVDGDERMGPVGRFLRRMSLDELPQLWNVVRGDMSLVGPRPERPHFVRRFTEDHPDYPLRHRVPVGITGWSQVHGLRGDTSIEMRTRFDNHYIDTWSFRTDMTILLLTLRAVFVRDKL</sequence>
<evidence type="ECO:0000256" key="2">
    <source>
        <dbReference type="ARBA" id="ARBA00006464"/>
    </source>
</evidence>
<gene>
    <name evidence="9" type="ORF">ACRB68_17330</name>
</gene>
<dbReference type="PANTHER" id="PTHR30576:SF0">
    <property type="entry name" value="UNDECAPRENYL-PHOSPHATE N-ACETYLGALACTOSAMINYL 1-PHOSPHATE TRANSFERASE-RELATED"/>
    <property type="match status" value="1"/>
</dbReference>
<keyword evidence="10" id="KW-1185">Reference proteome</keyword>
<evidence type="ECO:0000256" key="7">
    <source>
        <dbReference type="SAM" id="Phobius"/>
    </source>
</evidence>
<evidence type="ECO:0000313" key="10">
    <source>
        <dbReference type="Proteomes" id="UP000487268"/>
    </source>
</evidence>
<proteinExistence type="inferred from homology"/>
<feature type="transmembrane region" description="Helical" evidence="7">
    <location>
        <begin position="103"/>
        <end position="124"/>
    </location>
</feature>
<evidence type="ECO:0000256" key="6">
    <source>
        <dbReference type="ARBA" id="ARBA00023136"/>
    </source>
</evidence>
<organism evidence="9 10">
    <name type="scientific">Actinomadura macrotermitis</name>
    <dbReference type="NCBI Taxonomy" id="2585200"/>
    <lineage>
        <taxon>Bacteria</taxon>
        <taxon>Bacillati</taxon>
        <taxon>Actinomycetota</taxon>
        <taxon>Actinomycetes</taxon>
        <taxon>Streptosporangiales</taxon>
        <taxon>Thermomonosporaceae</taxon>
        <taxon>Actinomadura</taxon>
    </lineage>
</organism>
<dbReference type="Pfam" id="PF02397">
    <property type="entry name" value="Bac_transf"/>
    <property type="match status" value="1"/>
</dbReference>
<evidence type="ECO:0000256" key="1">
    <source>
        <dbReference type="ARBA" id="ARBA00004141"/>
    </source>
</evidence>
<dbReference type="NCBIfam" id="TIGR03025">
    <property type="entry name" value="EPS_sugtrans"/>
    <property type="match status" value="1"/>
</dbReference>
<keyword evidence="6 7" id="KW-0472">Membrane</keyword>
<dbReference type="RefSeq" id="WP_328593935.1">
    <property type="nucleotide sequence ID" value="NZ_WEGH01000001.1"/>
</dbReference>
<dbReference type="AlphaFoldDB" id="A0A7K0BR68"/>
<dbReference type="Proteomes" id="UP000487268">
    <property type="component" value="Unassembled WGS sequence"/>
</dbReference>
<comment type="similarity">
    <text evidence="2">Belongs to the bacterial sugar transferase family.</text>
</comment>
<name>A0A7K0BR68_9ACTN</name>
<evidence type="ECO:0000256" key="3">
    <source>
        <dbReference type="ARBA" id="ARBA00022679"/>
    </source>
</evidence>
<accession>A0A7K0BR68</accession>
<evidence type="ECO:0000313" key="9">
    <source>
        <dbReference type="EMBL" id="MQY03688.1"/>
    </source>
</evidence>
<dbReference type="GO" id="GO:0016020">
    <property type="term" value="C:membrane"/>
    <property type="evidence" value="ECO:0007669"/>
    <property type="project" value="UniProtKB-SubCell"/>
</dbReference>
<comment type="caution">
    <text evidence="9">The sequence shown here is derived from an EMBL/GenBank/DDBJ whole genome shotgun (WGS) entry which is preliminary data.</text>
</comment>
<feature type="transmembrane region" description="Helical" evidence="7">
    <location>
        <begin position="322"/>
        <end position="343"/>
    </location>
</feature>
<dbReference type="Pfam" id="PF13727">
    <property type="entry name" value="CoA_binding_3"/>
    <property type="match status" value="1"/>
</dbReference>
<feature type="transmembrane region" description="Helical" evidence="7">
    <location>
        <begin position="136"/>
        <end position="161"/>
    </location>
</feature>
<dbReference type="GO" id="GO:0016780">
    <property type="term" value="F:phosphotransferase activity, for other substituted phosphate groups"/>
    <property type="evidence" value="ECO:0007669"/>
    <property type="project" value="TreeGrafter"/>
</dbReference>
<keyword evidence="3" id="KW-0808">Transferase</keyword>
<protein>
    <recommendedName>
        <fullName evidence="8">Bacterial sugar transferase domain-containing protein</fullName>
    </recommendedName>
</protein>
<dbReference type="PANTHER" id="PTHR30576">
    <property type="entry name" value="COLANIC BIOSYNTHESIS UDP-GLUCOSE LIPID CARRIER TRANSFERASE"/>
    <property type="match status" value="1"/>
</dbReference>
<evidence type="ECO:0000259" key="8">
    <source>
        <dbReference type="Pfam" id="PF02397"/>
    </source>
</evidence>
<dbReference type="EMBL" id="WEGH01000001">
    <property type="protein sequence ID" value="MQY03688.1"/>
    <property type="molecule type" value="Genomic_DNA"/>
</dbReference>
<reference evidence="9 10" key="1">
    <citation type="submission" date="2019-10" db="EMBL/GenBank/DDBJ databases">
        <title>Actinomadura rubteroloni sp. nov. and Actinomadura macrotermitis sp. nov., isolated from the gut of fungus growing-termite Macrotermes natalensis.</title>
        <authorList>
            <person name="Benndorf R."/>
            <person name="Martin K."/>
            <person name="Kuefner M."/>
            <person name="De Beer W."/>
            <person name="Kaster A.-K."/>
            <person name="Vollmers J."/>
            <person name="Poulsen M."/>
            <person name="Beemelmanns C."/>
        </authorList>
    </citation>
    <scope>NUCLEOTIDE SEQUENCE [LARGE SCALE GENOMIC DNA]</scope>
    <source>
        <strain evidence="9 10">RB68</strain>
    </source>
</reference>
<evidence type="ECO:0000256" key="4">
    <source>
        <dbReference type="ARBA" id="ARBA00022692"/>
    </source>
</evidence>
<evidence type="ECO:0000256" key="5">
    <source>
        <dbReference type="ARBA" id="ARBA00022989"/>
    </source>
</evidence>
<dbReference type="InterPro" id="IPR003362">
    <property type="entry name" value="Bact_transf"/>
</dbReference>
<feature type="domain" description="Bacterial sugar transferase" evidence="8">
    <location>
        <begin position="317"/>
        <end position="498"/>
    </location>
</feature>
<dbReference type="Gene3D" id="3.40.50.720">
    <property type="entry name" value="NAD(P)-binding Rossmann-like Domain"/>
    <property type="match status" value="1"/>
</dbReference>